<proteinExistence type="predicted"/>
<protein>
    <submittedName>
        <fullName evidence="8">Polysaccharide biosynthesis protein</fullName>
    </submittedName>
</protein>
<dbReference type="InterPro" id="IPR002797">
    <property type="entry name" value="Polysacc_synth"/>
</dbReference>
<dbReference type="Proteomes" id="UP001437460">
    <property type="component" value="Unassembled WGS sequence"/>
</dbReference>
<feature type="transmembrane region" description="Helical" evidence="7">
    <location>
        <begin position="498"/>
        <end position="516"/>
    </location>
</feature>
<feature type="transmembrane region" description="Helical" evidence="7">
    <location>
        <begin position="318"/>
        <end position="351"/>
    </location>
</feature>
<dbReference type="InterPro" id="IPR024923">
    <property type="entry name" value="PG_synth_SpoVB"/>
</dbReference>
<evidence type="ECO:0000256" key="6">
    <source>
        <dbReference type="SAM" id="MobiDB-lite"/>
    </source>
</evidence>
<evidence type="ECO:0000256" key="7">
    <source>
        <dbReference type="SAM" id="Phobius"/>
    </source>
</evidence>
<feature type="region of interest" description="Disordered" evidence="6">
    <location>
        <begin position="237"/>
        <end position="263"/>
    </location>
</feature>
<organism evidence="8 9">
    <name type="scientific">Ventrimonas faecis</name>
    <dbReference type="NCBI Taxonomy" id="3133170"/>
    <lineage>
        <taxon>Bacteria</taxon>
        <taxon>Bacillati</taxon>
        <taxon>Bacillota</taxon>
        <taxon>Clostridia</taxon>
        <taxon>Lachnospirales</taxon>
        <taxon>Lachnospiraceae</taxon>
        <taxon>Ventrimonas</taxon>
    </lineage>
</organism>
<dbReference type="Pfam" id="PF01943">
    <property type="entry name" value="Polysacc_synt"/>
    <property type="match status" value="1"/>
</dbReference>
<dbReference type="EMBL" id="JBBMFJ010000005">
    <property type="protein sequence ID" value="MEQ2562336.1"/>
    <property type="molecule type" value="Genomic_DNA"/>
</dbReference>
<dbReference type="PANTHER" id="PTHR30250">
    <property type="entry name" value="PST FAMILY PREDICTED COLANIC ACID TRANSPORTER"/>
    <property type="match status" value="1"/>
</dbReference>
<evidence type="ECO:0000256" key="2">
    <source>
        <dbReference type="ARBA" id="ARBA00022475"/>
    </source>
</evidence>
<evidence type="ECO:0000256" key="5">
    <source>
        <dbReference type="ARBA" id="ARBA00023136"/>
    </source>
</evidence>
<keyword evidence="3 7" id="KW-0812">Transmembrane</keyword>
<evidence type="ECO:0000256" key="1">
    <source>
        <dbReference type="ARBA" id="ARBA00004651"/>
    </source>
</evidence>
<comment type="caution">
    <text evidence="8">The sequence shown here is derived from an EMBL/GenBank/DDBJ whole genome shotgun (WGS) entry which is preliminary data.</text>
</comment>
<feature type="transmembrane region" description="Helical" evidence="7">
    <location>
        <begin position="407"/>
        <end position="428"/>
    </location>
</feature>
<feature type="transmembrane region" description="Helical" evidence="7">
    <location>
        <begin position="57"/>
        <end position="78"/>
    </location>
</feature>
<feature type="transmembrane region" description="Helical" evidence="7">
    <location>
        <begin position="372"/>
        <end position="395"/>
    </location>
</feature>
<feature type="transmembrane region" description="Helical" evidence="7">
    <location>
        <begin position="12"/>
        <end position="37"/>
    </location>
</feature>
<name>A0ABV1HJN8_9FIRM</name>
<dbReference type="InterPro" id="IPR050833">
    <property type="entry name" value="Poly_Biosynth_Transport"/>
</dbReference>
<dbReference type="CDD" id="cd13124">
    <property type="entry name" value="MATE_SpoVB_like"/>
    <property type="match status" value="1"/>
</dbReference>
<gene>
    <name evidence="8" type="ORF">WMO41_04010</name>
</gene>
<evidence type="ECO:0000256" key="3">
    <source>
        <dbReference type="ARBA" id="ARBA00022692"/>
    </source>
</evidence>
<keyword evidence="5 7" id="KW-0472">Membrane</keyword>
<keyword evidence="9" id="KW-1185">Reference proteome</keyword>
<dbReference type="RefSeq" id="WP_349228661.1">
    <property type="nucleotide sequence ID" value="NZ_JBBMFJ010000005.1"/>
</dbReference>
<feature type="transmembrane region" description="Helical" evidence="7">
    <location>
        <begin position="528"/>
        <end position="548"/>
    </location>
</feature>
<feature type="transmembrane region" description="Helical" evidence="7">
    <location>
        <begin position="87"/>
        <end position="106"/>
    </location>
</feature>
<keyword evidence="4 7" id="KW-1133">Transmembrane helix</keyword>
<evidence type="ECO:0000313" key="9">
    <source>
        <dbReference type="Proteomes" id="UP001437460"/>
    </source>
</evidence>
<evidence type="ECO:0000256" key="4">
    <source>
        <dbReference type="ARBA" id="ARBA00022989"/>
    </source>
</evidence>
<reference evidence="8 9" key="1">
    <citation type="submission" date="2024-03" db="EMBL/GenBank/DDBJ databases">
        <title>Human intestinal bacterial collection.</title>
        <authorList>
            <person name="Pauvert C."/>
            <person name="Hitch T.C.A."/>
            <person name="Clavel T."/>
        </authorList>
    </citation>
    <scope>NUCLEOTIDE SEQUENCE [LARGE SCALE GENOMIC DNA]</scope>
    <source>
        <strain evidence="8 9">CLA-AP-H27</strain>
    </source>
</reference>
<keyword evidence="2" id="KW-1003">Cell membrane</keyword>
<evidence type="ECO:0000313" key="8">
    <source>
        <dbReference type="EMBL" id="MEQ2562336.1"/>
    </source>
</evidence>
<comment type="subcellular location">
    <subcellularLocation>
        <location evidence="1">Cell membrane</location>
        <topology evidence="1">Multi-pass membrane protein</topology>
    </subcellularLocation>
</comment>
<accession>A0ABV1HJN8</accession>
<dbReference type="PIRSF" id="PIRSF038958">
    <property type="entry name" value="PG_synth_SpoVB"/>
    <property type="match status" value="1"/>
</dbReference>
<dbReference type="PANTHER" id="PTHR30250:SF24">
    <property type="entry name" value="STAGE V SPORULATION PROTEIN B"/>
    <property type="match status" value="1"/>
</dbReference>
<feature type="transmembrane region" description="Helical" evidence="7">
    <location>
        <begin position="459"/>
        <end position="478"/>
    </location>
</feature>
<sequence>MSFYSGLSEKKRAFLTGTLLLTAAGFLCRLLGFFYRIFLSRTIGAEGLGIYNMVHPVYGICFALCGGAIQTALSQYIAAHESQGRRVFRTGLCISMALSGFLAFLICRYPDWIAARILMEPRCALYLPVMGLSLPFASFHACANGYCYGAQKSRVPAFSQVAEQVVRMALVFLIAGKWAAEGTEITVRLAVYGHLIGEIGAASFNLLCLVLFPPQGRNAGPENSHSGADSVISASTPQFSGSATGSRTVASTPQVPGSTARTTRMQVPADVSTCFLSLMSLALPLMGNRLILNLLAGAEAVWIPNRLQMSGLSDAEAFSVYGILTGMALPFILFPSAITNSIAVLLLPSVAKDQAEGHTESISGSVAMALRYSLYMGILCIGIFVLFGLPLGISVFKEEEAGRCMQILAWLCPFLYLAATMGSILNGLGCTRTTFLQSVAAMLLRLCFVVAAIPVFGIYGYLCGMLVSEMFLAMAHLWSLKRRIAFIWNAWDMIAKPAILLFLAIGIHYFIGGFLPDPTSAAPLFLKTSVQILLLSFCYGVLLLYAHILKK</sequence>